<dbReference type="Proteomes" id="UP000313948">
    <property type="component" value="Chromosome"/>
</dbReference>
<organism evidence="12 13">
    <name type="scientific">Georgenia wutianyii</name>
    <dbReference type="NCBI Taxonomy" id="2585135"/>
    <lineage>
        <taxon>Bacteria</taxon>
        <taxon>Bacillati</taxon>
        <taxon>Actinomycetota</taxon>
        <taxon>Actinomycetes</taxon>
        <taxon>Micrococcales</taxon>
        <taxon>Bogoriellaceae</taxon>
        <taxon>Georgenia</taxon>
    </lineage>
</organism>
<keyword evidence="8 10" id="KW-1133">Transmembrane helix</keyword>
<keyword evidence="12" id="KW-0282">Flagellum</keyword>
<evidence type="ECO:0000256" key="2">
    <source>
        <dbReference type="ARBA" id="ARBA00004162"/>
    </source>
</evidence>
<evidence type="ECO:0000256" key="5">
    <source>
        <dbReference type="ARBA" id="ARBA00022500"/>
    </source>
</evidence>
<name>A0ABX5VIK3_9MICO</name>
<keyword evidence="5 10" id="KW-0145">Chemotaxis</keyword>
<comment type="subcellular location">
    <subcellularLocation>
        <location evidence="2">Cell membrane</location>
        <topology evidence="2">Single-pass membrane protein</topology>
    </subcellularLocation>
</comment>
<evidence type="ECO:0000256" key="10">
    <source>
        <dbReference type="RuleBase" id="RU364125"/>
    </source>
</evidence>
<keyword evidence="6 10" id="KW-0812">Transmembrane</keyword>
<dbReference type="Pfam" id="PF03748">
    <property type="entry name" value="FliL"/>
    <property type="match status" value="1"/>
</dbReference>
<feature type="transmembrane region" description="Helical" evidence="10">
    <location>
        <begin position="42"/>
        <end position="60"/>
    </location>
</feature>
<proteinExistence type="inferred from homology"/>
<evidence type="ECO:0000256" key="6">
    <source>
        <dbReference type="ARBA" id="ARBA00022692"/>
    </source>
</evidence>
<evidence type="ECO:0000256" key="9">
    <source>
        <dbReference type="ARBA" id="ARBA00023136"/>
    </source>
</evidence>
<comment type="function">
    <text evidence="1 10">Controls the rotational direction of flagella during chemotaxis.</text>
</comment>
<keyword evidence="13" id="KW-1185">Reference proteome</keyword>
<comment type="similarity">
    <text evidence="3 10">Belongs to the FliL family.</text>
</comment>
<evidence type="ECO:0000256" key="4">
    <source>
        <dbReference type="ARBA" id="ARBA00022475"/>
    </source>
</evidence>
<dbReference type="RefSeq" id="WP_139071014.1">
    <property type="nucleotide sequence ID" value="NZ_CP040899.1"/>
</dbReference>
<feature type="region of interest" description="Disordered" evidence="11">
    <location>
        <begin position="1"/>
        <end position="37"/>
    </location>
</feature>
<evidence type="ECO:0000256" key="7">
    <source>
        <dbReference type="ARBA" id="ARBA00022779"/>
    </source>
</evidence>
<evidence type="ECO:0000313" key="13">
    <source>
        <dbReference type="Proteomes" id="UP000313948"/>
    </source>
</evidence>
<feature type="compositionally biased region" description="Pro residues" evidence="11">
    <location>
        <begin position="20"/>
        <end position="33"/>
    </location>
</feature>
<dbReference type="PANTHER" id="PTHR35091">
    <property type="entry name" value="FLAGELLAR PROTEIN FLIL"/>
    <property type="match status" value="1"/>
</dbReference>
<evidence type="ECO:0000256" key="8">
    <source>
        <dbReference type="ARBA" id="ARBA00022989"/>
    </source>
</evidence>
<dbReference type="PANTHER" id="PTHR35091:SF2">
    <property type="entry name" value="FLAGELLAR PROTEIN FLIL"/>
    <property type="match status" value="1"/>
</dbReference>
<protein>
    <recommendedName>
        <fullName evidence="10">Flagellar protein FliL</fullName>
    </recommendedName>
</protein>
<keyword evidence="9 10" id="KW-0472">Membrane</keyword>
<evidence type="ECO:0000313" key="12">
    <source>
        <dbReference type="EMBL" id="QDB78177.1"/>
    </source>
</evidence>
<dbReference type="EMBL" id="CP040899">
    <property type="protein sequence ID" value="QDB78177.1"/>
    <property type="molecule type" value="Genomic_DNA"/>
</dbReference>
<dbReference type="InterPro" id="IPR005503">
    <property type="entry name" value="FliL"/>
</dbReference>
<keyword evidence="4 10" id="KW-1003">Cell membrane</keyword>
<evidence type="ECO:0000256" key="11">
    <source>
        <dbReference type="SAM" id="MobiDB-lite"/>
    </source>
</evidence>
<evidence type="ECO:0000256" key="3">
    <source>
        <dbReference type="ARBA" id="ARBA00008281"/>
    </source>
</evidence>
<reference evidence="12 13" key="1">
    <citation type="submission" date="2019-05" db="EMBL/GenBank/DDBJ databases">
        <title>Georgenia *** sp. nov., and Georgenia *** sp. nov., isolated from the intestinal contents of plateau pika (Ochotona curzoniae) in the Qinghai-Tibet plateau of China.</title>
        <authorList>
            <person name="Tian Z."/>
        </authorList>
    </citation>
    <scope>NUCLEOTIDE SEQUENCE [LARGE SCALE GENOMIC DNA]</scope>
    <source>
        <strain evidence="12 13">Z294</strain>
    </source>
</reference>
<keyword evidence="12" id="KW-0966">Cell projection</keyword>
<accession>A0ABX5VIK3</accession>
<keyword evidence="12" id="KW-0969">Cilium</keyword>
<evidence type="ECO:0000256" key="1">
    <source>
        <dbReference type="ARBA" id="ARBA00002254"/>
    </source>
</evidence>
<keyword evidence="7 10" id="KW-0283">Flagellar rotation</keyword>
<gene>
    <name evidence="12" type="ORF">FE251_01400</name>
</gene>
<sequence>MPETRVIGAPDRKIGGAQRPPAPSTRPAAPQPAAPKRRKGKTLAVVLVLIVGVAAVAFLLTRPEDSAATPQDPEPGMTIMVEPRNINLADGRYLRMGFAIELVAEAEEVPVAQATDIAIALFSGRSVDEVNDAAHRAELKDELTRQLTEAYDGEVHAVYFTDFVTQ</sequence>